<feature type="compositionally biased region" description="Basic residues" evidence="1">
    <location>
        <begin position="9"/>
        <end position="19"/>
    </location>
</feature>
<proteinExistence type="predicted"/>
<dbReference type="AlphaFoldDB" id="A0A0B7BMG4"/>
<accession>A0A0B7BMG4</accession>
<evidence type="ECO:0000256" key="1">
    <source>
        <dbReference type="SAM" id="MobiDB-lite"/>
    </source>
</evidence>
<reference evidence="2" key="1">
    <citation type="submission" date="2014-12" db="EMBL/GenBank/DDBJ databases">
        <title>Insight into the proteome of Arion vulgaris.</title>
        <authorList>
            <person name="Aradska J."/>
            <person name="Bulat T."/>
            <person name="Smidak R."/>
            <person name="Sarate P."/>
            <person name="Gangsoo J."/>
            <person name="Sialana F."/>
            <person name="Bilban M."/>
            <person name="Lubec G."/>
        </authorList>
    </citation>
    <scope>NUCLEOTIDE SEQUENCE</scope>
    <source>
        <tissue evidence="2">Skin</tissue>
    </source>
</reference>
<evidence type="ECO:0000313" key="2">
    <source>
        <dbReference type="EMBL" id="CEK93521.1"/>
    </source>
</evidence>
<organism evidence="2">
    <name type="scientific">Arion vulgaris</name>
    <dbReference type="NCBI Taxonomy" id="1028688"/>
    <lineage>
        <taxon>Eukaryota</taxon>
        <taxon>Metazoa</taxon>
        <taxon>Spiralia</taxon>
        <taxon>Lophotrochozoa</taxon>
        <taxon>Mollusca</taxon>
        <taxon>Gastropoda</taxon>
        <taxon>Heterobranchia</taxon>
        <taxon>Euthyneura</taxon>
        <taxon>Panpulmonata</taxon>
        <taxon>Eupulmonata</taxon>
        <taxon>Stylommatophora</taxon>
        <taxon>Helicina</taxon>
        <taxon>Arionoidea</taxon>
        <taxon>Arionidae</taxon>
        <taxon>Arion</taxon>
    </lineage>
</organism>
<name>A0A0B7BMG4_9EUPU</name>
<protein>
    <submittedName>
        <fullName evidence="2">Uncharacterized protein</fullName>
    </submittedName>
</protein>
<dbReference type="EMBL" id="HACG01046656">
    <property type="protein sequence ID" value="CEK93521.1"/>
    <property type="molecule type" value="Transcribed_RNA"/>
</dbReference>
<sequence length="73" mass="8406">MPRFSFHIEKRKGHKKGKGHICDDYQQHDYGGHSGNNIFGVTKDANIHPCMLNDSEYYTKKSRPVMFEGSGYN</sequence>
<feature type="region of interest" description="Disordered" evidence="1">
    <location>
        <begin position="1"/>
        <end position="20"/>
    </location>
</feature>
<gene>
    <name evidence="2" type="primary">ORF195763</name>
</gene>